<sequence length="247" mass="27775">MHNSLKLLAFLSTIPGNSMMAEQVGVLSEGAYHGIQYCTVLHGTLLRYDGLDKCTIFREAIISTAQWTDAQVLRFVTTMSEVVDSTFTITGNTITHLEFTLLDTLMASTIHFENLTNLELVHFPKYSPEKFEATELSTKNTPKLTEDSYRNMRQICDGCEYEGHRDVYKSEDEVILETTTIAKIPTMKIVESTTTIEEITTTSSSSNDSLVTESIENEGYVDPFASEASRFPTILAFSLITHYLFLF</sequence>
<keyword evidence="2" id="KW-1185">Reference proteome</keyword>
<evidence type="ECO:0000313" key="2">
    <source>
        <dbReference type="Proteomes" id="UP000494206"/>
    </source>
</evidence>
<name>A0A8S1EQP5_9PELO</name>
<dbReference type="Proteomes" id="UP000494206">
    <property type="component" value="Unassembled WGS sequence"/>
</dbReference>
<dbReference type="EMBL" id="CADEPM010000003">
    <property type="protein sequence ID" value="CAB3401724.1"/>
    <property type="molecule type" value="Genomic_DNA"/>
</dbReference>
<accession>A0A8S1EQP5</accession>
<organism evidence="1 2">
    <name type="scientific">Caenorhabditis bovis</name>
    <dbReference type="NCBI Taxonomy" id="2654633"/>
    <lineage>
        <taxon>Eukaryota</taxon>
        <taxon>Metazoa</taxon>
        <taxon>Ecdysozoa</taxon>
        <taxon>Nematoda</taxon>
        <taxon>Chromadorea</taxon>
        <taxon>Rhabditida</taxon>
        <taxon>Rhabditina</taxon>
        <taxon>Rhabditomorpha</taxon>
        <taxon>Rhabditoidea</taxon>
        <taxon>Rhabditidae</taxon>
        <taxon>Peloderinae</taxon>
        <taxon>Caenorhabditis</taxon>
    </lineage>
</organism>
<evidence type="ECO:0000313" key="1">
    <source>
        <dbReference type="EMBL" id="CAB3401724.1"/>
    </source>
</evidence>
<dbReference type="AlphaFoldDB" id="A0A8S1EQP5"/>
<gene>
    <name evidence="1" type="ORF">CBOVIS_LOCUS4432</name>
</gene>
<protein>
    <submittedName>
        <fullName evidence="1">Uncharacterized protein</fullName>
    </submittedName>
</protein>
<proteinExistence type="predicted"/>
<comment type="caution">
    <text evidence="1">The sequence shown here is derived from an EMBL/GenBank/DDBJ whole genome shotgun (WGS) entry which is preliminary data.</text>
</comment>
<reference evidence="1 2" key="1">
    <citation type="submission" date="2020-04" db="EMBL/GenBank/DDBJ databases">
        <authorList>
            <person name="Laetsch R D."/>
            <person name="Stevens L."/>
            <person name="Kumar S."/>
            <person name="Blaxter L. M."/>
        </authorList>
    </citation>
    <scope>NUCLEOTIDE SEQUENCE [LARGE SCALE GENOMIC DNA]</scope>
</reference>